<evidence type="ECO:0000256" key="2">
    <source>
        <dbReference type="SAM" id="Phobius"/>
    </source>
</evidence>
<keyword evidence="4" id="KW-1185">Reference proteome</keyword>
<feature type="region of interest" description="Disordered" evidence="1">
    <location>
        <begin position="66"/>
        <end position="93"/>
    </location>
</feature>
<keyword evidence="2" id="KW-0812">Transmembrane</keyword>
<accession>A0A1N7PZF3</accession>
<feature type="compositionally biased region" description="Polar residues" evidence="1">
    <location>
        <begin position="66"/>
        <end position="89"/>
    </location>
</feature>
<dbReference type="EMBL" id="FTOD01000016">
    <property type="protein sequence ID" value="SIT15966.1"/>
    <property type="molecule type" value="Genomic_DNA"/>
</dbReference>
<reference evidence="4" key="1">
    <citation type="submission" date="2017-01" db="EMBL/GenBank/DDBJ databases">
        <authorList>
            <person name="Varghese N."/>
            <person name="Submissions S."/>
        </authorList>
    </citation>
    <scope>NUCLEOTIDE SEQUENCE [LARGE SCALE GENOMIC DNA]</scope>
    <source>
        <strain evidence="4">DSM 45196</strain>
    </source>
</reference>
<dbReference type="RefSeq" id="WP_143457190.1">
    <property type="nucleotide sequence ID" value="NZ_CP048103.1"/>
</dbReference>
<feature type="compositionally biased region" description="Basic residues" evidence="1">
    <location>
        <begin position="244"/>
        <end position="254"/>
    </location>
</feature>
<proteinExistence type="predicted"/>
<dbReference type="OrthoDB" id="2988557at2"/>
<gene>
    <name evidence="3" type="ORF">SAMN05421790_11627</name>
</gene>
<evidence type="ECO:0000313" key="3">
    <source>
        <dbReference type="EMBL" id="SIT15966.1"/>
    </source>
</evidence>
<feature type="compositionally biased region" description="Basic and acidic residues" evidence="1">
    <location>
        <begin position="255"/>
        <end position="277"/>
    </location>
</feature>
<name>A0A1N7PZF3_9BACL</name>
<keyword evidence="2" id="KW-0472">Membrane</keyword>
<feature type="transmembrane region" description="Helical" evidence="2">
    <location>
        <begin position="25"/>
        <end position="44"/>
    </location>
</feature>
<evidence type="ECO:0000256" key="1">
    <source>
        <dbReference type="SAM" id="MobiDB-lite"/>
    </source>
</evidence>
<evidence type="ECO:0000313" key="4">
    <source>
        <dbReference type="Proteomes" id="UP000186795"/>
    </source>
</evidence>
<sequence>MGRVRWWHRMGRCFTSGNGSSTVEYVVLLAAGVLVASLLFAALSDGSIQQELKRKVMQALNGEQIATNSGQAPPDSGNKQENQASNHASPSPAPKEAGFFGGLWDAGGKLLDDTGQWFKDIYEKDIKGIWNDPWDYFLETVGWEGIKDSWNKAWDDPGQYFKDAWENTVEGWNQFWDDPLLNTAKIVFDWDQFAESWSGKDEDGNQIPILNRVWGVAESLPLPTKVLKVVSVADGIFIHDGCAKKKGSPCKKGKNSGDEGKPDDKPEKLTPGTPEHKEARWKEYKENGGEWGYDRWSSVYESNMKRAKTANQAMDDYWQRIGGWGKREVTVDAGGKDRRLDIADVGRKKGIEHKTTTKEDGVGYFYLSDEIKSELERDAFLVQNKGWEITWVFENATASKPLLEELKKHGIQVKIIEKGGK</sequence>
<dbReference type="Proteomes" id="UP000186795">
    <property type="component" value="Unassembled WGS sequence"/>
</dbReference>
<keyword evidence="2" id="KW-1133">Transmembrane helix</keyword>
<feature type="region of interest" description="Disordered" evidence="1">
    <location>
        <begin position="243"/>
        <end position="277"/>
    </location>
</feature>
<protein>
    <submittedName>
        <fullName evidence="3">Uncharacterized protein</fullName>
    </submittedName>
</protein>
<dbReference type="AlphaFoldDB" id="A0A1N7PZF3"/>
<organism evidence="3 4">
    <name type="scientific">Kroppenstedtia eburnea</name>
    <dbReference type="NCBI Taxonomy" id="714067"/>
    <lineage>
        <taxon>Bacteria</taxon>
        <taxon>Bacillati</taxon>
        <taxon>Bacillota</taxon>
        <taxon>Bacilli</taxon>
        <taxon>Bacillales</taxon>
        <taxon>Thermoactinomycetaceae</taxon>
        <taxon>Kroppenstedtia</taxon>
    </lineage>
</organism>